<dbReference type="Pfam" id="PF00725">
    <property type="entry name" value="3HCDH"/>
    <property type="match status" value="1"/>
</dbReference>
<evidence type="ECO:0000256" key="1">
    <source>
        <dbReference type="ARBA" id="ARBA00004496"/>
    </source>
</evidence>
<feature type="domain" description="3-hydroxyacyl-CoA dehydrogenase C-terminal" evidence="11">
    <location>
        <begin position="192"/>
        <end position="261"/>
    </location>
</feature>
<evidence type="ECO:0000256" key="5">
    <source>
        <dbReference type="ARBA" id="ARBA00022490"/>
    </source>
</evidence>
<dbReference type="EC" id="1.1.1.45" evidence="9"/>
<keyword evidence="5" id="KW-0963">Cytoplasm</keyword>
<evidence type="ECO:0000259" key="11">
    <source>
        <dbReference type="Pfam" id="PF00725"/>
    </source>
</evidence>
<sequence>MTLIHSDLQRFNPVTVIGAGTIGLSWATLFLAHGLSVRLFDPRTDLQEVVDQHFNSIAPTLSLLGLPSSGFESRLSIGSDLQHAVTGAAVIQENGPEKLLLKQQLFAEIEPYIEPHTLLLSSSSTIPASDISASMKDKSRMLIGHPFNPPLVMPLVEVVPGTFTSAKAVEDALVFYKALGKAPQHIQKEVFGFVANRLQFAMLREAMYLVDEGVVNMEDVDEIVKDSIGLRWAAAGPMLGMHLGGGQGGMEAFMRHLGPTMEKSWVAQGNLMMDEETILRLAEKSRDSYGDLTINELAQTRDQKQMAILKTRTK</sequence>
<dbReference type="PIRSF" id="PIRSF000105">
    <property type="entry name" value="HCDH"/>
    <property type="match status" value="1"/>
</dbReference>
<dbReference type="InterPro" id="IPR006180">
    <property type="entry name" value="3-OHacyl-CoA_DH_CS"/>
</dbReference>
<evidence type="ECO:0000256" key="7">
    <source>
        <dbReference type="ARBA" id="ARBA00023002"/>
    </source>
</evidence>
<evidence type="ECO:0000256" key="2">
    <source>
        <dbReference type="ARBA" id="ARBA00005086"/>
    </source>
</evidence>
<evidence type="ECO:0000256" key="6">
    <source>
        <dbReference type="ARBA" id="ARBA00022553"/>
    </source>
</evidence>
<comment type="subcellular location">
    <subcellularLocation>
        <location evidence="1">Cytoplasm</location>
    </subcellularLocation>
</comment>
<keyword evidence="6" id="KW-0597">Phosphoprotein</keyword>
<evidence type="ECO:0000313" key="13">
    <source>
        <dbReference type="EMBL" id="MFC6041265.1"/>
    </source>
</evidence>
<comment type="caution">
    <text evidence="13">The sequence shown here is derived from an EMBL/GenBank/DDBJ whole genome shotgun (WGS) entry which is preliminary data.</text>
</comment>
<evidence type="ECO:0000256" key="9">
    <source>
        <dbReference type="ARBA" id="ARBA00038962"/>
    </source>
</evidence>
<dbReference type="InterPro" id="IPR006108">
    <property type="entry name" value="3HC_DH_C"/>
</dbReference>
<dbReference type="PANTHER" id="PTHR48075:SF1">
    <property type="entry name" value="LAMBDA-CRYSTALLIN HOMOLOG"/>
    <property type="match status" value="1"/>
</dbReference>
<dbReference type="InterPro" id="IPR006176">
    <property type="entry name" value="3-OHacyl-CoA_DH_NAD-bd"/>
</dbReference>
<dbReference type="Proteomes" id="UP001596170">
    <property type="component" value="Unassembled WGS sequence"/>
</dbReference>
<keyword evidence="7" id="KW-0560">Oxidoreductase</keyword>
<evidence type="ECO:0000256" key="10">
    <source>
        <dbReference type="ARBA" id="ARBA00042709"/>
    </source>
</evidence>
<dbReference type="Gene3D" id="1.10.1040.10">
    <property type="entry name" value="N-(1-d-carboxylethyl)-l-norvaline Dehydrogenase, domain 2"/>
    <property type="match status" value="1"/>
</dbReference>
<keyword evidence="14" id="KW-1185">Reference proteome</keyword>
<dbReference type="InterPro" id="IPR022694">
    <property type="entry name" value="3-OHacyl-CoA_DH"/>
</dbReference>
<proteinExistence type="inferred from homology"/>
<dbReference type="InterPro" id="IPR008927">
    <property type="entry name" value="6-PGluconate_DH-like_C_sf"/>
</dbReference>
<keyword evidence="8" id="KW-0520">NAD</keyword>
<evidence type="ECO:0000256" key="8">
    <source>
        <dbReference type="ARBA" id="ARBA00023027"/>
    </source>
</evidence>
<comment type="subunit">
    <text evidence="4">Homodimer.</text>
</comment>
<dbReference type="PANTHER" id="PTHR48075">
    <property type="entry name" value="3-HYDROXYACYL-COA DEHYDROGENASE FAMILY PROTEIN"/>
    <property type="match status" value="1"/>
</dbReference>
<dbReference type="Pfam" id="PF02737">
    <property type="entry name" value="3HCDH_N"/>
    <property type="match status" value="1"/>
</dbReference>
<name>A0ABW1LCK5_9BACL</name>
<comment type="pathway">
    <text evidence="2">Lipid metabolism; butanoate metabolism.</text>
</comment>
<evidence type="ECO:0000259" key="12">
    <source>
        <dbReference type="Pfam" id="PF02737"/>
    </source>
</evidence>
<dbReference type="PROSITE" id="PS00067">
    <property type="entry name" value="3HCDH"/>
    <property type="match status" value="1"/>
</dbReference>
<dbReference type="SUPFAM" id="SSF48179">
    <property type="entry name" value="6-phosphogluconate dehydrogenase C-terminal domain-like"/>
    <property type="match status" value="1"/>
</dbReference>
<protein>
    <recommendedName>
        <fullName evidence="10">L-gulonate 3-dehydrogenase</fullName>
        <ecNumber evidence="9">1.1.1.45</ecNumber>
    </recommendedName>
    <alternativeName>
        <fullName evidence="10">L-gulonate 3-dehydrogenase</fullName>
    </alternativeName>
</protein>
<evidence type="ECO:0000256" key="4">
    <source>
        <dbReference type="ARBA" id="ARBA00011738"/>
    </source>
</evidence>
<feature type="domain" description="3-hydroxyacyl-CoA dehydrogenase NAD binding" evidence="12">
    <location>
        <begin position="14"/>
        <end position="186"/>
    </location>
</feature>
<dbReference type="InterPro" id="IPR036291">
    <property type="entry name" value="NAD(P)-bd_dom_sf"/>
</dbReference>
<organism evidence="13 14">
    <name type="scientific">Paenisporosarcina macmurdoensis</name>
    <dbReference type="NCBI Taxonomy" id="212659"/>
    <lineage>
        <taxon>Bacteria</taxon>
        <taxon>Bacillati</taxon>
        <taxon>Bacillota</taxon>
        <taxon>Bacilli</taxon>
        <taxon>Bacillales</taxon>
        <taxon>Caryophanaceae</taxon>
        <taxon>Paenisporosarcina</taxon>
    </lineage>
</organism>
<reference evidence="14" key="1">
    <citation type="journal article" date="2019" name="Int. J. Syst. Evol. Microbiol.">
        <title>The Global Catalogue of Microorganisms (GCM) 10K type strain sequencing project: providing services to taxonomists for standard genome sequencing and annotation.</title>
        <authorList>
            <consortium name="The Broad Institute Genomics Platform"/>
            <consortium name="The Broad Institute Genome Sequencing Center for Infectious Disease"/>
            <person name="Wu L."/>
            <person name="Ma J."/>
        </authorList>
    </citation>
    <scope>NUCLEOTIDE SEQUENCE [LARGE SCALE GENOMIC DNA]</scope>
    <source>
        <strain evidence="14">CCUG 54527</strain>
    </source>
</reference>
<dbReference type="EMBL" id="JBHSRI010000038">
    <property type="protein sequence ID" value="MFC6041265.1"/>
    <property type="molecule type" value="Genomic_DNA"/>
</dbReference>
<evidence type="ECO:0000313" key="14">
    <source>
        <dbReference type="Proteomes" id="UP001596170"/>
    </source>
</evidence>
<gene>
    <name evidence="13" type="ORF">ACFPYN_17810</name>
</gene>
<accession>A0ABW1LCK5</accession>
<evidence type="ECO:0000256" key="3">
    <source>
        <dbReference type="ARBA" id="ARBA00009463"/>
    </source>
</evidence>
<dbReference type="RefSeq" id="WP_377736044.1">
    <property type="nucleotide sequence ID" value="NZ_JBHSRI010000038.1"/>
</dbReference>
<dbReference type="InterPro" id="IPR013328">
    <property type="entry name" value="6PGD_dom2"/>
</dbReference>
<comment type="similarity">
    <text evidence="3">Belongs to the 3-hydroxyacyl-CoA dehydrogenase family.</text>
</comment>
<dbReference type="SUPFAM" id="SSF51735">
    <property type="entry name" value="NAD(P)-binding Rossmann-fold domains"/>
    <property type="match status" value="1"/>
</dbReference>
<dbReference type="Gene3D" id="3.40.50.720">
    <property type="entry name" value="NAD(P)-binding Rossmann-like Domain"/>
    <property type="match status" value="1"/>
</dbReference>